<name>A0ABZ1SKG8_9ACTN</name>
<sequence>MTRERGRDVRGVRALIAAAHTTGRAPGFLGSPA</sequence>
<organism evidence="1 2">
    <name type="scientific">Microbispora hainanensis</name>
    <dbReference type="NCBI Taxonomy" id="568844"/>
    <lineage>
        <taxon>Bacteria</taxon>
        <taxon>Bacillati</taxon>
        <taxon>Actinomycetota</taxon>
        <taxon>Actinomycetes</taxon>
        <taxon>Streptosporangiales</taxon>
        <taxon>Streptosporangiaceae</taxon>
        <taxon>Microbispora</taxon>
    </lineage>
</organism>
<evidence type="ECO:0000313" key="1">
    <source>
        <dbReference type="EMBL" id="WUP73256.1"/>
    </source>
</evidence>
<dbReference type="EMBL" id="CP108085">
    <property type="protein sequence ID" value="WUP73256.1"/>
    <property type="molecule type" value="Genomic_DNA"/>
</dbReference>
<dbReference type="RefSeq" id="WP_142650007.1">
    <property type="nucleotide sequence ID" value="NZ_CP108085.1"/>
</dbReference>
<protein>
    <submittedName>
        <fullName evidence="1">Potassium-transporting ATPase subunit C</fullName>
    </submittedName>
</protein>
<proteinExistence type="predicted"/>
<keyword evidence="2" id="KW-1185">Reference proteome</keyword>
<gene>
    <name evidence="1" type="ORF">OG913_28150</name>
</gene>
<accession>A0ABZ1SKG8</accession>
<evidence type="ECO:0000313" key="2">
    <source>
        <dbReference type="Proteomes" id="UP001432011"/>
    </source>
</evidence>
<reference evidence="1" key="1">
    <citation type="submission" date="2022-10" db="EMBL/GenBank/DDBJ databases">
        <title>The complete genomes of actinobacterial strains from the NBC collection.</title>
        <authorList>
            <person name="Joergensen T.S."/>
            <person name="Alvarez Arevalo M."/>
            <person name="Sterndorff E.B."/>
            <person name="Faurdal D."/>
            <person name="Vuksanovic O."/>
            <person name="Mourched A.-S."/>
            <person name="Charusanti P."/>
            <person name="Shaw S."/>
            <person name="Blin K."/>
            <person name="Weber T."/>
        </authorList>
    </citation>
    <scope>NUCLEOTIDE SEQUENCE</scope>
    <source>
        <strain evidence="1">NBC_00254</strain>
    </source>
</reference>
<dbReference type="Proteomes" id="UP001432011">
    <property type="component" value="Chromosome"/>
</dbReference>